<dbReference type="GO" id="GO:0017040">
    <property type="term" value="F:N-acylsphingosine amidohydrolase activity"/>
    <property type="evidence" value="ECO:0007669"/>
    <property type="project" value="UniProtKB-EC"/>
</dbReference>
<accession>A0AAE0H293</accession>
<dbReference type="PANTHER" id="PTHR28583:SF1">
    <property type="entry name" value="ACID CERAMIDASE"/>
    <property type="match status" value="1"/>
</dbReference>
<proteinExistence type="predicted"/>
<dbReference type="EC" id="3.5.1.23" evidence="1"/>
<comment type="caution">
    <text evidence="2">The sequence shown here is derived from an EMBL/GenBank/DDBJ whole genome shotgun (WGS) entry which is preliminary data.</text>
</comment>
<evidence type="ECO:0000256" key="1">
    <source>
        <dbReference type="ARBA" id="ARBA00011891"/>
    </source>
</evidence>
<name>A0AAE0H293_9CHLO</name>
<gene>
    <name evidence="2" type="ORF">CYMTET_4115</name>
</gene>
<sequence length="394" mass="43598">MYVPPAFTVSLDLPARERWIGAVDLVLTHHTFGESFGAVFAEHNNTLFSDLTPDHYNELANSMRKYYPEQSDELEGISQSFRTAGYIVTFEYLSAWVYFHELAHTELADPTFSRECTGIVTQDRYGNLVHGRNMDQVPQAARNITLHLTFEKYQAVQFEAVDWYWFTTGVVTAVKRNLVSVQENWRFVASPLSSVDVLSKISSGTVPQVFVFRTLLLSTMDASGPLRNASNPGQSFTDAIDFLKAIPLAAPYYVIVAGKRSPDAAIITRSAEAVDDITWLDSASDWLLVQTNYDRNQPDPASDDRRTVAECLLRQLGQVKGATNLGVYAVISSFPVHNVNTAYTAIMSAGTGELHGFVRQPMVPAGPMTNAGCEPAEYSNETGLGRGISFGRRV</sequence>
<dbReference type="PANTHER" id="PTHR28583">
    <property type="entry name" value="ACID AMIDASE"/>
    <property type="match status" value="1"/>
</dbReference>
<dbReference type="AlphaFoldDB" id="A0AAE0H293"/>
<reference evidence="2 3" key="1">
    <citation type="journal article" date="2015" name="Genome Biol. Evol.">
        <title>Comparative Genomics of a Bacterivorous Green Alga Reveals Evolutionary Causalities and Consequences of Phago-Mixotrophic Mode of Nutrition.</title>
        <authorList>
            <person name="Burns J.A."/>
            <person name="Paasch A."/>
            <person name="Narechania A."/>
            <person name="Kim E."/>
        </authorList>
    </citation>
    <scope>NUCLEOTIDE SEQUENCE [LARGE SCALE GENOMIC DNA]</scope>
    <source>
        <strain evidence="2 3">PLY_AMNH</strain>
    </source>
</reference>
<keyword evidence="3" id="KW-1185">Reference proteome</keyword>
<organism evidence="2 3">
    <name type="scientific">Cymbomonas tetramitiformis</name>
    <dbReference type="NCBI Taxonomy" id="36881"/>
    <lineage>
        <taxon>Eukaryota</taxon>
        <taxon>Viridiplantae</taxon>
        <taxon>Chlorophyta</taxon>
        <taxon>Pyramimonadophyceae</taxon>
        <taxon>Pyramimonadales</taxon>
        <taxon>Pyramimonadaceae</taxon>
        <taxon>Cymbomonas</taxon>
    </lineage>
</organism>
<evidence type="ECO:0000313" key="3">
    <source>
        <dbReference type="Proteomes" id="UP001190700"/>
    </source>
</evidence>
<evidence type="ECO:0000313" key="2">
    <source>
        <dbReference type="EMBL" id="KAK3288405.1"/>
    </source>
</evidence>
<dbReference type="EMBL" id="LGRX02000497">
    <property type="protein sequence ID" value="KAK3288405.1"/>
    <property type="molecule type" value="Genomic_DNA"/>
</dbReference>
<dbReference type="Proteomes" id="UP001190700">
    <property type="component" value="Unassembled WGS sequence"/>
</dbReference>
<protein>
    <recommendedName>
        <fullName evidence="1">ceramidase</fullName>
        <ecNumber evidence="1">3.5.1.23</ecNumber>
    </recommendedName>
</protein>